<evidence type="ECO:0000313" key="6">
    <source>
        <dbReference type="EMBL" id="MDS1270096.1"/>
    </source>
</evidence>
<sequence>MSAHPSLSSRFSFPICRGIRAVTSLLTVVTVVAGLGLANAGATAASTAPPTQPTVAASDVASGAVSHARSRVGAPYRFGASGPNSFDCSGLVQWSYAQAGHSLPRTTSSQVSRGSAVSRSQLRQGDLLFFYSSRSHVGIYVGGDRMVHAPSSGGQVRVDHLSGYWNSVFSTARRVA</sequence>
<dbReference type="Gene3D" id="3.90.1720.10">
    <property type="entry name" value="endopeptidase domain like (from Nostoc punctiforme)"/>
    <property type="match status" value="1"/>
</dbReference>
<keyword evidence="7" id="KW-1185">Reference proteome</keyword>
<proteinExistence type="inferred from homology"/>
<gene>
    <name evidence="6" type="ORF">RIF23_07295</name>
</gene>
<dbReference type="InterPro" id="IPR038765">
    <property type="entry name" value="Papain-like_cys_pep_sf"/>
</dbReference>
<evidence type="ECO:0000259" key="5">
    <source>
        <dbReference type="PROSITE" id="PS51935"/>
    </source>
</evidence>
<dbReference type="PROSITE" id="PS51935">
    <property type="entry name" value="NLPC_P60"/>
    <property type="match status" value="1"/>
</dbReference>
<organism evidence="6 7">
    <name type="scientific">Lipingzhangella rawalii</name>
    <dbReference type="NCBI Taxonomy" id="2055835"/>
    <lineage>
        <taxon>Bacteria</taxon>
        <taxon>Bacillati</taxon>
        <taxon>Actinomycetota</taxon>
        <taxon>Actinomycetes</taxon>
        <taxon>Streptosporangiales</taxon>
        <taxon>Nocardiopsidaceae</taxon>
        <taxon>Lipingzhangella</taxon>
    </lineage>
</organism>
<keyword evidence="3" id="KW-0378">Hydrolase</keyword>
<keyword evidence="4" id="KW-0788">Thiol protease</keyword>
<comment type="caution">
    <text evidence="6">The sequence shown here is derived from an EMBL/GenBank/DDBJ whole genome shotgun (WGS) entry which is preliminary data.</text>
</comment>
<feature type="domain" description="NlpC/P60" evidence="5">
    <location>
        <begin position="58"/>
        <end position="176"/>
    </location>
</feature>
<dbReference type="InterPro" id="IPR000064">
    <property type="entry name" value="NLP_P60_dom"/>
</dbReference>
<reference evidence="7" key="1">
    <citation type="submission" date="2023-07" db="EMBL/GenBank/DDBJ databases">
        <title>Novel species in the genus Lipingzhangella isolated from Sambhar Salt Lake.</title>
        <authorList>
            <person name="Jiya N."/>
            <person name="Kajale S."/>
            <person name="Sharma A."/>
        </authorList>
    </citation>
    <scope>NUCLEOTIDE SEQUENCE [LARGE SCALE GENOMIC DNA]</scope>
    <source>
        <strain evidence="7">LS1_29</strain>
    </source>
</reference>
<evidence type="ECO:0000256" key="1">
    <source>
        <dbReference type="ARBA" id="ARBA00007074"/>
    </source>
</evidence>
<dbReference type="PANTHER" id="PTHR47053">
    <property type="entry name" value="MUREIN DD-ENDOPEPTIDASE MEPH-RELATED"/>
    <property type="match status" value="1"/>
</dbReference>
<keyword evidence="2" id="KW-0645">Protease</keyword>
<comment type="similarity">
    <text evidence="1">Belongs to the peptidase C40 family.</text>
</comment>
<evidence type="ECO:0000256" key="3">
    <source>
        <dbReference type="ARBA" id="ARBA00022801"/>
    </source>
</evidence>
<dbReference type="PANTHER" id="PTHR47053:SF1">
    <property type="entry name" value="MUREIN DD-ENDOPEPTIDASE MEPH-RELATED"/>
    <property type="match status" value="1"/>
</dbReference>
<dbReference type="Pfam" id="PF00877">
    <property type="entry name" value="NLPC_P60"/>
    <property type="match status" value="1"/>
</dbReference>
<dbReference type="RefSeq" id="WP_310911636.1">
    <property type="nucleotide sequence ID" value="NZ_JAVLVT010000003.1"/>
</dbReference>
<dbReference type="Proteomes" id="UP001250214">
    <property type="component" value="Unassembled WGS sequence"/>
</dbReference>
<evidence type="ECO:0000313" key="7">
    <source>
        <dbReference type="Proteomes" id="UP001250214"/>
    </source>
</evidence>
<evidence type="ECO:0000256" key="2">
    <source>
        <dbReference type="ARBA" id="ARBA00022670"/>
    </source>
</evidence>
<evidence type="ECO:0000256" key="4">
    <source>
        <dbReference type="ARBA" id="ARBA00022807"/>
    </source>
</evidence>
<name>A0ABU2H482_9ACTN</name>
<accession>A0ABU2H482</accession>
<protein>
    <submittedName>
        <fullName evidence="6">C40 family peptidase</fullName>
    </submittedName>
</protein>
<dbReference type="EMBL" id="JAVLVT010000003">
    <property type="protein sequence ID" value="MDS1270096.1"/>
    <property type="molecule type" value="Genomic_DNA"/>
</dbReference>
<dbReference type="SUPFAM" id="SSF54001">
    <property type="entry name" value="Cysteine proteinases"/>
    <property type="match status" value="1"/>
</dbReference>
<dbReference type="InterPro" id="IPR051202">
    <property type="entry name" value="Peptidase_C40"/>
</dbReference>